<feature type="signal peptide" evidence="1">
    <location>
        <begin position="1"/>
        <end position="21"/>
    </location>
</feature>
<organism evidence="3">
    <name type="scientific">Ornithodoros turicata</name>
    <dbReference type="NCBI Taxonomy" id="34597"/>
    <lineage>
        <taxon>Eukaryota</taxon>
        <taxon>Metazoa</taxon>
        <taxon>Ecdysozoa</taxon>
        <taxon>Arthropoda</taxon>
        <taxon>Chelicerata</taxon>
        <taxon>Arachnida</taxon>
        <taxon>Acari</taxon>
        <taxon>Parasitiformes</taxon>
        <taxon>Ixodida</taxon>
        <taxon>Ixodoidea</taxon>
        <taxon>Argasidae</taxon>
        <taxon>Ornithodorinae</taxon>
        <taxon>Ornithodoros</taxon>
    </lineage>
</organism>
<name>A0A2R5L9G7_9ACAR</name>
<dbReference type="PROSITE" id="PS50279">
    <property type="entry name" value="BPTI_KUNITZ_2"/>
    <property type="match status" value="1"/>
</dbReference>
<dbReference type="SUPFAM" id="SSF57362">
    <property type="entry name" value="BPTI-like"/>
    <property type="match status" value="1"/>
</dbReference>
<feature type="domain" description="BPTI/Kunitz inhibitor" evidence="2">
    <location>
        <begin position="27"/>
        <end position="79"/>
    </location>
</feature>
<sequence>MQAKIFLFAFLLLVSAVLVHGVGNTNCYEPRMKDGCVIKTGYSYDVDLPGCRPGMYLACAGVGVPNNYFKTAKECIETCDIPR</sequence>
<dbReference type="InterPro" id="IPR036880">
    <property type="entry name" value="Kunitz_BPTI_sf"/>
</dbReference>
<accession>A0A2R5L9G7</accession>
<reference evidence="3" key="1">
    <citation type="submission" date="2018-03" db="EMBL/GenBank/DDBJ databases">
        <title>The relapsing fever spirochete Borrelia turicatae persists in the highly oxidative environment of its soft-bodied tick vector.</title>
        <authorList>
            <person name="Bourret T.J."/>
            <person name="Boyle W.K."/>
            <person name="Valenzuela J.G."/>
            <person name="Oliveira F."/>
            <person name="Lopez J.E."/>
        </authorList>
    </citation>
    <scope>NUCLEOTIDE SEQUENCE</scope>
    <source>
        <strain evidence="3">Kansas strain/isolate</strain>
        <tissue evidence="3">Salivary glands</tissue>
    </source>
</reference>
<evidence type="ECO:0000259" key="2">
    <source>
        <dbReference type="PROSITE" id="PS50279"/>
    </source>
</evidence>
<dbReference type="InterPro" id="IPR002223">
    <property type="entry name" value="Kunitz_BPTI"/>
</dbReference>
<evidence type="ECO:0000256" key="1">
    <source>
        <dbReference type="SAM" id="SignalP"/>
    </source>
</evidence>
<dbReference type="AlphaFoldDB" id="A0A2R5L9G7"/>
<keyword evidence="1" id="KW-0732">Signal</keyword>
<dbReference type="GO" id="GO:0004867">
    <property type="term" value="F:serine-type endopeptidase inhibitor activity"/>
    <property type="evidence" value="ECO:0007669"/>
    <property type="project" value="InterPro"/>
</dbReference>
<dbReference type="EMBL" id="GGLE01001993">
    <property type="protein sequence ID" value="MBY06119.1"/>
    <property type="molecule type" value="Transcribed_RNA"/>
</dbReference>
<dbReference type="Pfam" id="PF00014">
    <property type="entry name" value="Kunitz_BPTI"/>
    <property type="match status" value="1"/>
</dbReference>
<proteinExistence type="predicted"/>
<evidence type="ECO:0000313" key="3">
    <source>
        <dbReference type="EMBL" id="MBY06119.1"/>
    </source>
</evidence>
<feature type="chain" id="PRO_5015311886" evidence="1">
    <location>
        <begin position="22"/>
        <end position="83"/>
    </location>
</feature>
<protein>
    <submittedName>
        <fullName evidence="3">Putative conserved secreted protein</fullName>
    </submittedName>
</protein>
<dbReference type="Gene3D" id="4.10.410.10">
    <property type="entry name" value="Pancreatic trypsin inhibitor Kunitz domain"/>
    <property type="match status" value="1"/>
</dbReference>